<evidence type="ECO:0000313" key="6">
    <source>
        <dbReference type="EMBL" id="TKT88799.1"/>
    </source>
</evidence>
<evidence type="ECO:0000313" key="7">
    <source>
        <dbReference type="Proteomes" id="UP000304900"/>
    </source>
</evidence>
<dbReference type="SUPFAM" id="SSF63829">
    <property type="entry name" value="Calcium-dependent phosphotriesterase"/>
    <property type="match status" value="1"/>
</dbReference>
<dbReference type="Gene3D" id="1.10.287.130">
    <property type="match status" value="1"/>
</dbReference>
<dbReference type="PANTHER" id="PTHR43547:SF2">
    <property type="entry name" value="HYBRID SIGNAL TRANSDUCTION HISTIDINE KINASE C"/>
    <property type="match status" value="1"/>
</dbReference>
<dbReference type="PANTHER" id="PTHR43547">
    <property type="entry name" value="TWO-COMPONENT HISTIDINE KINASE"/>
    <property type="match status" value="1"/>
</dbReference>
<feature type="domain" description="Histidine kinase" evidence="5">
    <location>
        <begin position="836"/>
        <end position="1034"/>
    </location>
</feature>
<organism evidence="6 7">
    <name type="scientific">Dyadobacter frigoris</name>
    <dbReference type="NCBI Taxonomy" id="2576211"/>
    <lineage>
        <taxon>Bacteria</taxon>
        <taxon>Pseudomonadati</taxon>
        <taxon>Bacteroidota</taxon>
        <taxon>Cytophagia</taxon>
        <taxon>Cytophagales</taxon>
        <taxon>Spirosomataceae</taxon>
        <taxon>Dyadobacter</taxon>
    </lineage>
</organism>
<dbReference type="SMART" id="SM00387">
    <property type="entry name" value="HATPase_c"/>
    <property type="match status" value="1"/>
</dbReference>
<dbReference type="InterPro" id="IPR003661">
    <property type="entry name" value="HisK_dim/P_dom"/>
</dbReference>
<proteinExistence type="predicted"/>
<dbReference type="RefSeq" id="WP_137342981.1">
    <property type="nucleotide sequence ID" value="NZ_BSQH01000008.1"/>
</dbReference>
<gene>
    <name evidence="6" type="ORF">FDK13_26225</name>
</gene>
<dbReference type="InterPro" id="IPR015943">
    <property type="entry name" value="WD40/YVTN_repeat-like_dom_sf"/>
</dbReference>
<sequence length="1053" mass="119339">MRRSGQFIITLLIFLGSKSISAQKNYSIEQYTGDNGLPQNSVKGITADGAGFIWLATEDGLVRFDGRRFYTFNRFNLKISRNRFYMITPPLLPAKSLSGAVGKDKEVFYSAVNANEYVRIHKGTAVVDPQYNAGTASIPFLKDGHVKTFIASGLPYYLGELAIPKHYIIPVDESQYYICDSLKVVHYQDGIAKSSNVFAGRFWNYFTLRKKLYYLVNEQSVKSIEGNITTNISLSGDILKDISYGKKKSKLFWNVASDQAFLYLGKNLYMIIPNKKHGLDTRLIVEDFDLSSRNIFSIHLDSVSEKVFLGSVTQGLFILTKQLFQALATKEQELKNVFYAQIPFGTNAVLTPTGTVIGRDSATGQVFSRNLPVIAKNNTFDKYSLLRDTQGYIWIKSGNYLFRMDSKGEKLIGKWNLGGEIREIFYSKSKEIWAIVIKRGLYKINRRTRQPERILADRNITYLQSESAGRMILGTTAGVYVMNGYSGNLTLLKGTEGVDVKSIYVRAGGQIWIAARDVGIMLISGNEKAFRFPLDREKFLASAHDIIDDGRDGFWIPTNKGLFQISIKDLVQYAKLKTGIIHKSNEDNSAGSQPAELFYRYHSREEGFNTNEFNGGCEPCGLKLPNGYISLPSLNGFVWFRPETIKDYKSDGSIILDRVEVNQKPVAVSNDTVRFPRNPELVKLSFSTAYFGNKYNLKVSYALMDENEKRISTWIPVDRENIDVEFSNLHSGNYTLIVRKLTGLGVNNYILKKVYFIVPLFWYETWWAIVLFVFLLFAIAYSYSIFRIRKIRQEKGKLEEIVERRTNRLNHAMIDLETSKDDMSRQLHMLSRLLASMTHDIQSPLNYINLTSSNISRMIGQGKFEEVAELGELIADSSQRMSNLLKGLLNYIKVHVYENALCLEHIDLKILVDEKFGIFKNMVALNNSWFVNEIPDDIQVLSDHQMLGIMIHNLIDNAAKYTSGGQIKVYISNYSENKLVLVVANSSTGIPQQVQDMINTVEIEGALDLSKSGYRKTSLGLLIVKEIAALLGIGLKVEQTDMTSFYMIFKKSI</sequence>
<dbReference type="OrthoDB" id="900403at2"/>
<dbReference type="CDD" id="cd00082">
    <property type="entry name" value="HisKA"/>
    <property type="match status" value="1"/>
</dbReference>
<evidence type="ECO:0000256" key="2">
    <source>
        <dbReference type="ARBA" id="ARBA00012438"/>
    </source>
</evidence>
<name>A0A4U6CVK5_9BACT</name>
<keyword evidence="7" id="KW-1185">Reference proteome</keyword>
<dbReference type="Proteomes" id="UP000304900">
    <property type="component" value="Unassembled WGS sequence"/>
</dbReference>
<accession>A0A4U6CVK5</accession>
<dbReference type="InterPro" id="IPR005467">
    <property type="entry name" value="His_kinase_dom"/>
</dbReference>
<reference evidence="6 7" key="1">
    <citation type="submission" date="2019-05" db="EMBL/GenBank/DDBJ databases">
        <title>Dyadobacter AR-3-8 sp. nov., isolated from arctic soil.</title>
        <authorList>
            <person name="Chaudhary D.K."/>
        </authorList>
    </citation>
    <scope>NUCLEOTIDE SEQUENCE [LARGE SCALE GENOMIC DNA]</scope>
    <source>
        <strain evidence="6 7">AR-3-8</strain>
    </source>
</reference>
<dbReference type="Gene3D" id="2.60.40.10">
    <property type="entry name" value="Immunoglobulins"/>
    <property type="match status" value="1"/>
</dbReference>
<dbReference type="CDD" id="cd00075">
    <property type="entry name" value="HATPase"/>
    <property type="match status" value="1"/>
</dbReference>
<dbReference type="Pfam" id="PF00512">
    <property type="entry name" value="HisKA"/>
    <property type="match status" value="1"/>
</dbReference>
<dbReference type="GO" id="GO:0000155">
    <property type="term" value="F:phosphorelay sensor kinase activity"/>
    <property type="evidence" value="ECO:0007669"/>
    <property type="project" value="InterPro"/>
</dbReference>
<evidence type="ECO:0000259" key="5">
    <source>
        <dbReference type="PROSITE" id="PS50109"/>
    </source>
</evidence>
<comment type="caution">
    <text evidence="6">The sequence shown here is derived from an EMBL/GenBank/DDBJ whole genome shotgun (WGS) entry which is preliminary data.</text>
</comment>
<dbReference type="SUPFAM" id="SSF47384">
    <property type="entry name" value="Homodimeric domain of signal transducing histidine kinase"/>
    <property type="match status" value="1"/>
</dbReference>
<dbReference type="Gene3D" id="3.30.565.10">
    <property type="entry name" value="Histidine kinase-like ATPase, C-terminal domain"/>
    <property type="match status" value="1"/>
</dbReference>
<dbReference type="InterPro" id="IPR036097">
    <property type="entry name" value="HisK_dim/P_sf"/>
</dbReference>
<comment type="catalytic activity">
    <reaction evidence="1">
        <text>ATP + protein L-histidine = ADP + protein N-phospho-L-histidine.</text>
        <dbReference type="EC" id="2.7.13.3"/>
    </reaction>
</comment>
<keyword evidence="4" id="KW-1133">Transmembrane helix</keyword>
<keyword evidence="4" id="KW-0812">Transmembrane</keyword>
<dbReference type="Gene3D" id="2.130.10.10">
    <property type="entry name" value="YVTN repeat-like/Quinoprotein amine dehydrogenase"/>
    <property type="match status" value="2"/>
</dbReference>
<feature type="transmembrane region" description="Helical" evidence="4">
    <location>
        <begin position="766"/>
        <end position="786"/>
    </location>
</feature>
<keyword evidence="4" id="KW-0472">Membrane</keyword>
<dbReference type="EMBL" id="SZVO01000014">
    <property type="protein sequence ID" value="TKT88799.1"/>
    <property type="molecule type" value="Genomic_DNA"/>
</dbReference>
<dbReference type="Pfam" id="PF02518">
    <property type="entry name" value="HATPase_c"/>
    <property type="match status" value="1"/>
</dbReference>
<dbReference type="SUPFAM" id="SSF55874">
    <property type="entry name" value="ATPase domain of HSP90 chaperone/DNA topoisomerase II/histidine kinase"/>
    <property type="match status" value="1"/>
</dbReference>
<evidence type="ECO:0000256" key="1">
    <source>
        <dbReference type="ARBA" id="ARBA00000085"/>
    </source>
</evidence>
<dbReference type="InterPro" id="IPR013783">
    <property type="entry name" value="Ig-like_fold"/>
</dbReference>
<keyword evidence="3" id="KW-0597">Phosphoprotein</keyword>
<dbReference type="EC" id="2.7.13.3" evidence="2"/>
<dbReference type="AlphaFoldDB" id="A0A4U6CVK5"/>
<dbReference type="PROSITE" id="PS50109">
    <property type="entry name" value="HIS_KIN"/>
    <property type="match status" value="1"/>
</dbReference>
<evidence type="ECO:0000256" key="3">
    <source>
        <dbReference type="ARBA" id="ARBA00022553"/>
    </source>
</evidence>
<dbReference type="InterPro" id="IPR003594">
    <property type="entry name" value="HATPase_dom"/>
</dbReference>
<evidence type="ECO:0000256" key="4">
    <source>
        <dbReference type="SAM" id="Phobius"/>
    </source>
</evidence>
<dbReference type="InterPro" id="IPR036890">
    <property type="entry name" value="HATPase_C_sf"/>
</dbReference>
<protein>
    <recommendedName>
        <fullName evidence="2">histidine kinase</fullName>
        <ecNumber evidence="2">2.7.13.3</ecNumber>
    </recommendedName>
</protein>